<dbReference type="SUPFAM" id="SSF55729">
    <property type="entry name" value="Acyl-CoA N-acyltransferases (Nat)"/>
    <property type="match status" value="1"/>
</dbReference>
<dbReference type="Pfam" id="PF10394">
    <property type="entry name" value="Hat1_N"/>
    <property type="match status" value="1"/>
</dbReference>
<dbReference type="SMR" id="A0A1D8NAM4"/>
<dbReference type="Gene3D" id="3.40.630.30">
    <property type="match status" value="1"/>
</dbReference>
<comment type="function">
    <text evidence="14">Catalytic component of the histone acetylase B (HAT-B) complex. Has intrinsic substrate specificity that modifies lysine in recognition sequence GXGKXG. Involved in DNA double-strand break repair.</text>
</comment>
<dbReference type="InterPro" id="IPR013523">
    <property type="entry name" value="Hist_AcTrfase_HAT1_C"/>
</dbReference>
<dbReference type="InterPro" id="IPR037113">
    <property type="entry name" value="Hat1_N_sf"/>
</dbReference>
<evidence type="ECO:0000313" key="22">
    <source>
        <dbReference type="Proteomes" id="UP000256601"/>
    </source>
</evidence>
<evidence type="ECO:0000256" key="14">
    <source>
        <dbReference type="PIRNR" id="PIRNR038084"/>
    </source>
</evidence>
<evidence type="ECO:0000256" key="5">
    <source>
        <dbReference type="ARBA" id="ARBA00021268"/>
    </source>
</evidence>
<evidence type="ECO:0000313" key="20">
    <source>
        <dbReference type="EMBL" id="RDW22986.1"/>
    </source>
</evidence>
<keyword evidence="9" id="KW-0156">Chromatin regulator</keyword>
<evidence type="ECO:0000256" key="1">
    <source>
        <dbReference type="ARBA" id="ARBA00004123"/>
    </source>
</evidence>
<evidence type="ECO:0000256" key="7">
    <source>
        <dbReference type="ARBA" id="ARBA00022679"/>
    </source>
</evidence>
<dbReference type="InterPro" id="IPR016181">
    <property type="entry name" value="Acyl_CoA_acyltransferase"/>
</dbReference>
<keyword evidence="12 14" id="KW-0012">Acyltransferase</keyword>
<keyword evidence="8" id="KW-0227">DNA damage</keyword>
<dbReference type="Gene3D" id="1.10.10.390">
    <property type="match status" value="1"/>
</dbReference>
<evidence type="ECO:0000313" key="19">
    <source>
        <dbReference type="EMBL" id="AOW02685.1"/>
    </source>
</evidence>
<feature type="domain" description="Histone acetyl transferase HAT1 N-terminal" evidence="18">
    <location>
        <begin position="7"/>
        <end position="171"/>
    </location>
</feature>
<dbReference type="OrthoDB" id="10253098at2759"/>
<reference evidence="20 22" key="2">
    <citation type="submission" date="2018-07" db="EMBL/GenBank/DDBJ databases">
        <title>Draft Genome Assemblies for Five Robust Yarrowia lipolytica Strains Exhibiting High Lipid Production and Pentose Sugar Utilization and Sugar Alcohol Secretion from Undetoxified Lignocellulosic Biomass Hydrolysates.</title>
        <authorList>
            <consortium name="DOE Joint Genome Institute"/>
            <person name="Walker C."/>
            <person name="Ryu S."/>
            <person name="Na H."/>
            <person name="Zane M."/>
            <person name="LaButti K."/>
            <person name="Lipzen A."/>
            <person name="Haridas S."/>
            <person name="Barry K."/>
            <person name="Grigoriev I.V."/>
            <person name="Quarterman J."/>
            <person name="Slininger P."/>
            <person name="Dien B."/>
            <person name="Trinh C.T."/>
        </authorList>
    </citation>
    <scope>NUCLEOTIDE SEQUENCE [LARGE SCALE GENOMIC DNA]</scope>
    <source>
        <strain evidence="20 22">YB392</strain>
    </source>
</reference>
<dbReference type="GeneID" id="2909147"/>
<keyword evidence="10" id="KW-0234">DNA repair</keyword>
<evidence type="ECO:0000256" key="11">
    <source>
        <dbReference type="ARBA" id="ARBA00023242"/>
    </source>
</evidence>
<dbReference type="GO" id="GO:0004402">
    <property type="term" value="F:histone acetyltransferase activity"/>
    <property type="evidence" value="ECO:0007669"/>
    <property type="project" value="UniProtKB-UniRule"/>
</dbReference>
<dbReference type="KEGG" id="yli:2909147"/>
<feature type="binding site" evidence="16">
    <location>
        <position position="288"/>
    </location>
    <ligand>
        <name>acetyl-CoA</name>
        <dbReference type="ChEBI" id="CHEBI:57288"/>
    </ligand>
</feature>
<keyword evidence="6 14" id="KW-0963">Cytoplasm</keyword>
<dbReference type="AlphaFoldDB" id="A0A1D8NAM4"/>
<dbReference type="EC" id="2.3.1.48" evidence="4 14"/>
<dbReference type="InterPro" id="IPR017380">
    <property type="entry name" value="Hist_AcTrfase_B-typ_cat-su"/>
</dbReference>
<dbReference type="FunFam" id="3.40.630.30:FF:000114">
    <property type="entry name" value="Histone acetyltransferase type B catalytic subunit"/>
    <property type="match status" value="1"/>
</dbReference>
<evidence type="ECO:0000256" key="16">
    <source>
        <dbReference type="PIRSR" id="PIRSR038084-2"/>
    </source>
</evidence>
<dbReference type="VEuPathDB" id="FungiDB:YALI0_C11231g"/>
<evidence type="ECO:0000259" key="18">
    <source>
        <dbReference type="Pfam" id="PF10394"/>
    </source>
</evidence>
<evidence type="ECO:0000256" key="17">
    <source>
        <dbReference type="PIRSR" id="PIRSR038084-3"/>
    </source>
</evidence>
<evidence type="ECO:0000313" key="21">
    <source>
        <dbReference type="Proteomes" id="UP000182444"/>
    </source>
</evidence>
<feature type="site" description="Interaction with histone H4 N-terminus" evidence="17">
    <location>
        <position position="183"/>
    </location>
</feature>
<evidence type="ECO:0000256" key="13">
    <source>
        <dbReference type="ARBA" id="ARBA00048017"/>
    </source>
</evidence>
<dbReference type="VEuPathDB" id="FungiDB:YALI1_C15687g"/>
<sequence>MDIATEWTTNANEALTITLEPSKGKGKGKEVSNGSEKSHVFNPIFTYPIYGDVETILGYKNFELNLKMDASTMLPLVTVKFSDKLEFDGISFDDPVERLLEFLPEETATDEAEWEEKRVKELGDGFKPVGKEFGTFSVNSEKYTVHRSTLLDPETLKLHLRLQIFVPLFIEAGSYIDNEDDRWEIYIVYNAEKEIVGFSTVYCYWFYEPSAKESKAPKDASLEQLQKQPFSPTLRKRISQYVILPPFQGKGLGGQLYTLLFSRFYADPNVYEITVEDPSEAFDDLRDRCDLKWLADQGFPSEVFRMLQTTSAHGEKAGDNRTGRTKVVAGAFWTKWLEEHRLKYKLAHRQFARCFEMILLACLEVSSPTKKRNIKDARLFIKKRVYVRNREFLEELGGKIEVMSKLQETYESMEEDYARIMKPVLGYVKDGLKKRDRNDAGNEEAKRVKVE</sequence>
<evidence type="ECO:0000256" key="9">
    <source>
        <dbReference type="ARBA" id="ARBA00022853"/>
    </source>
</evidence>
<dbReference type="InterPro" id="IPR019467">
    <property type="entry name" value="Hat1_N"/>
</dbReference>
<dbReference type="GO" id="GO:0000781">
    <property type="term" value="C:chromosome, telomeric region"/>
    <property type="evidence" value="ECO:0007669"/>
    <property type="project" value="GOC"/>
</dbReference>
<protein>
    <recommendedName>
        <fullName evidence="5 14">Histone acetyltransferase type B catalytic subunit</fullName>
        <ecNumber evidence="4 14">2.3.1.48</ecNumber>
    </recommendedName>
</protein>
<dbReference type="GO" id="GO:0031509">
    <property type="term" value="P:subtelomeric heterochromatin formation"/>
    <property type="evidence" value="ECO:0007669"/>
    <property type="project" value="InterPro"/>
</dbReference>
<name>A0A1D8NAM4_YARLL</name>
<dbReference type="GO" id="GO:0005737">
    <property type="term" value="C:cytoplasm"/>
    <property type="evidence" value="ECO:0007669"/>
    <property type="project" value="UniProtKB-SubCell"/>
</dbReference>
<dbReference type="PIRSF" id="PIRSF038084">
    <property type="entry name" value="HAT-B_cat"/>
    <property type="match status" value="1"/>
</dbReference>
<dbReference type="Gene3D" id="3.90.360.10">
    <property type="entry name" value="Histone acetyl transferase 1 (HAT1), N-terminal domain"/>
    <property type="match status" value="1"/>
</dbReference>
<dbReference type="EMBL" id="CP017555">
    <property type="protein sequence ID" value="AOW02685.1"/>
    <property type="molecule type" value="Genomic_DNA"/>
</dbReference>
<gene>
    <name evidence="20" type="ORF">B0I71DRAFT_136699</name>
    <name evidence="19" type="ORF">YALI1_C15687g</name>
</gene>
<dbReference type="GO" id="GO:0006281">
    <property type="term" value="P:DNA repair"/>
    <property type="evidence" value="ECO:0007669"/>
    <property type="project" value="UniProtKB-KW"/>
</dbReference>
<dbReference type="EMBL" id="KZ859126">
    <property type="protein sequence ID" value="RDW22986.1"/>
    <property type="molecule type" value="Genomic_DNA"/>
</dbReference>
<comment type="subcellular location">
    <subcellularLocation>
        <location evidence="2 14">Cytoplasm</location>
    </subcellularLocation>
    <subcellularLocation>
        <location evidence="1 14">Nucleus</location>
    </subcellularLocation>
</comment>
<keyword evidence="11 14" id="KW-0539">Nucleus</keyword>
<dbReference type="RefSeq" id="XP_501713.1">
    <property type="nucleotide sequence ID" value="XM_501713.1"/>
</dbReference>
<feature type="active site" description="Proton donor/acceptor" evidence="15">
    <location>
        <position position="276"/>
    </location>
</feature>
<evidence type="ECO:0000256" key="3">
    <source>
        <dbReference type="ARBA" id="ARBA00010543"/>
    </source>
</evidence>
<comment type="catalytic activity">
    <reaction evidence="13 14">
        <text>L-lysyl-[protein] + acetyl-CoA = N(6)-acetyl-L-lysyl-[protein] + CoA + H(+)</text>
        <dbReference type="Rhea" id="RHEA:45948"/>
        <dbReference type="Rhea" id="RHEA-COMP:9752"/>
        <dbReference type="Rhea" id="RHEA-COMP:10731"/>
        <dbReference type="ChEBI" id="CHEBI:15378"/>
        <dbReference type="ChEBI" id="CHEBI:29969"/>
        <dbReference type="ChEBI" id="CHEBI:57287"/>
        <dbReference type="ChEBI" id="CHEBI:57288"/>
        <dbReference type="ChEBI" id="CHEBI:61930"/>
        <dbReference type="EC" id="2.3.1.48"/>
    </reaction>
</comment>
<comment type="similarity">
    <text evidence="3 14">Belongs to the HAT1 family.</text>
</comment>
<accession>A0A1D8NAM4</accession>
<evidence type="ECO:0000256" key="2">
    <source>
        <dbReference type="ARBA" id="ARBA00004496"/>
    </source>
</evidence>
<comment type="subunit">
    <text evidence="14">Component of the HAT-B complex composed of at least HAT1 and HAT2. The HAT-B complex binds to histone H4 tail.</text>
</comment>
<proteinExistence type="inferred from homology"/>
<dbReference type="GO" id="GO:0005634">
    <property type="term" value="C:nucleus"/>
    <property type="evidence" value="ECO:0007669"/>
    <property type="project" value="UniProtKB-SubCell"/>
</dbReference>
<reference evidence="19 21" key="1">
    <citation type="journal article" date="2016" name="PLoS ONE">
        <title>Sequence Assembly of Yarrowia lipolytica Strain W29/CLIB89 Shows Transposable Element Diversity.</title>
        <authorList>
            <person name="Magnan C."/>
            <person name="Yu J."/>
            <person name="Chang I."/>
            <person name="Jahn E."/>
            <person name="Kanomata Y."/>
            <person name="Wu J."/>
            <person name="Zeller M."/>
            <person name="Oakes M."/>
            <person name="Baldi P."/>
            <person name="Sandmeyer S."/>
        </authorList>
    </citation>
    <scope>NUCLEOTIDE SEQUENCE [LARGE SCALE GENOMIC DNA]</scope>
    <source>
        <strain evidence="19">CLIB89</strain>
        <strain evidence="21">CLIB89(W29)</strain>
    </source>
</reference>
<evidence type="ECO:0000256" key="10">
    <source>
        <dbReference type="ARBA" id="ARBA00023204"/>
    </source>
</evidence>
<dbReference type="Pfam" id="PF21184">
    <property type="entry name" value="HAT1_C_fung"/>
    <property type="match status" value="1"/>
</dbReference>
<feature type="region of interest" description="Interaction with histone H4 N-terminus" evidence="16">
    <location>
        <begin position="202"/>
        <end position="204"/>
    </location>
</feature>
<keyword evidence="7 14" id="KW-0808">Transferase</keyword>
<dbReference type="eggNOG" id="KOG2696">
    <property type="taxonomic scope" value="Eukaryota"/>
</dbReference>
<organism evidence="19 21">
    <name type="scientific">Yarrowia lipolytica</name>
    <name type="common">Candida lipolytica</name>
    <dbReference type="NCBI Taxonomy" id="4952"/>
    <lineage>
        <taxon>Eukaryota</taxon>
        <taxon>Fungi</taxon>
        <taxon>Dikarya</taxon>
        <taxon>Ascomycota</taxon>
        <taxon>Saccharomycotina</taxon>
        <taxon>Dipodascomycetes</taxon>
        <taxon>Dipodascales</taxon>
        <taxon>Dipodascales incertae sedis</taxon>
        <taxon>Yarrowia</taxon>
    </lineage>
</organism>
<evidence type="ECO:0000256" key="4">
    <source>
        <dbReference type="ARBA" id="ARBA00013184"/>
    </source>
</evidence>
<evidence type="ECO:0000256" key="8">
    <source>
        <dbReference type="ARBA" id="ARBA00022763"/>
    </source>
</evidence>
<evidence type="ECO:0000256" key="6">
    <source>
        <dbReference type="ARBA" id="ARBA00022490"/>
    </source>
</evidence>
<evidence type="ECO:0000256" key="15">
    <source>
        <dbReference type="PIRSR" id="PIRSR038084-1"/>
    </source>
</evidence>
<dbReference type="Proteomes" id="UP000256601">
    <property type="component" value="Unassembled WGS sequence"/>
</dbReference>
<feature type="binding site" evidence="16">
    <location>
        <begin position="241"/>
        <end position="243"/>
    </location>
    <ligand>
        <name>acetyl-CoA</name>
        <dbReference type="ChEBI" id="CHEBI:57288"/>
    </ligand>
</feature>
<dbReference type="PANTHER" id="PTHR12046">
    <property type="entry name" value="HISTONE ACETYLTRANSFERASE TYPE B CATALYTIC SUBUNIT"/>
    <property type="match status" value="1"/>
</dbReference>
<evidence type="ECO:0000256" key="12">
    <source>
        <dbReference type="ARBA" id="ARBA00023315"/>
    </source>
</evidence>
<dbReference type="GO" id="GO:0042393">
    <property type="term" value="F:histone binding"/>
    <property type="evidence" value="ECO:0007669"/>
    <property type="project" value="InterPro"/>
</dbReference>
<dbReference type="Proteomes" id="UP000182444">
    <property type="component" value="Chromosome 1C"/>
</dbReference>
<feature type="region of interest" description="Interaction with histone H4 N-terminus" evidence="16">
    <location>
        <begin position="52"/>
        <end position="54"/>
    </location>
</feature>
<dbReference type="OMA" id="WTCDAND"/>